<name>A0A151NGU5_ALLMI</name>
<evidence type="ECO:0000313" key="3">
    <source>
        <dbReference type="EMBL" id="KYO36008.1"/>
    </source>
</evidence>
<keyword evidence="2" id="KW-0732">Signal</keyword>
<keyword evidence="4" id="KW-1185">Reference proteome</keyword>
<dbReference type="PANTHER" id="PTHR37357:SF1">
    <property type="entry name" value="IZUMO SPERM-EGG FUSION PROTEIN 4"/>
    <property type="match status" value="1"/>
</dbReference>
<dbReference type="InterPro" id="IPR029389">
    <property type="entry name" value="IZUMO"/>
</dbReference>
<organism evidence="3 4">
    <name type="scientific">Alligator mississippiensis</name>
    <name type="common">American alligator</name>
    <dbReference type="NCBI Taxonomy" id="8496"/>
    <lineage>
        <taxon>Eukaryota</taxon>
        <taxon>Metazoa</taxon>
        <taxon>Chordata</taxon>
        <taxon>Craniata</taxon>
        <taxon>Vertebrata</taxon>
        <taxon>Euteleostomi</taxon>
        <taxon>Archelosauria</taxon>
        <taxon>Archosauria</taxon>
        <taxon>Crocodylia</taxon>
        <taxon>Alligatoridae</taxon>
        <taxon>Alligatorinae</taxon>
        <taxon>Alligator</taxon>
    </lineage>
</organism>
<sequence length="198" mass="23017">MRKCDPGFTTHFTTYKPRFSLWPWGLGGRSAVTKLLQTWPGDTLQELELRIPAEIPMNCLHHIAVRVYERLDKLLQSKRHSKAVLLKDLRSIFREQVQMLRKAIVESRMKCERHCGIAQYDTVSCTTCDFSSTPCFGYNCESSEEWEEALKGLFAYIPAMLNFERINATMSETWHTMLENSTEGQQMDRSLPERKIDC</sequence>
<evidence type="ECO:0000256" key="2">
    <source>
        <dbReference type="ARBA" id="ARBA00022729"/>
    </source>
</evidence>
<reference evidence="3 4" key="1">
    <citation type="journal article" date="2012" name="Genome Biol.">
        <title>Sequencing three crocodilian genomes to illuminate the evolution of archosaurs and amniotes.</title>
        <authorList>
            <person name="St John J.A."/>
            <person name="Braun E.L."/>
            <person name="Isberg S.R."/>
            <person name="Miles L.G."/>
            <person name="Chong A.Y."/>
            <person name="Gongora J."/>
            <person name="Dalzell P."/>
            <person name="Moran C."/>
            <person name="Bed'hom B."/>
            <person name="Abzhanov A."/>
            <person name="Burgess S.C."/>
            <person name="Cooksey A.M."/>
            <person name="Castoe T.A."/>
            <person name="Crawford N.G."/>
            <person name="Densmore L.D."/>
            <person name="Drew J.C."/>
            <person name="Edwards S.V."/>
            <person name="Faircloth B.C."/>
            <person name="Fujita M.K."/>
            <person name="Greenwold M.J."/>
            <person name="Hoffmann F.G."/>
            <person name="Howard J.M."/>
            <person name="Iguchi T."/>
            <person name="Janes D.E."/>
            <person name="Khan S.Y."/>
            <person name="Kohno S."/>
            <person name="de Koning A.J."/>
            <person name="Lance S.L."/>
            <person name="McCarthy F.M."/>
            <person name="McCormack J.E."/>
            <person name="Merchant M.E."/>
            <person name="Peterson D.G."/>
            <person name="Pollock D.D."/>
            <person name="Pourmand N."/>
            <person name="Raney B.J."/>
            <person name="Roessler K.A."/>
            <person name="Sanford J.R."/>
            <person name="Sawyer R.H."/>
            <person name="Schmidt C.J."/>
            <person name="Triplett E.W."/>
            <person name="Tuberville T.D."/>
            <person name="Venegas-Anaya M."/>
            <person name="Howard J.T."/>
            <person name="Jarvis E.D."/>
            <person name="Guillette L.J.Jr."/>
            <person name="Glenn T.C."/>
            <person name="Green R.E."/>
            <person name="Ray D.A."/>
        </authorList>
    </citation>
    <scope>NUCLEOTIDE SEQUENCE [LARGE SCALE GENOMIC DNA]</scope>
    <source>
        <strain evidence="3">KSC_2009_1</strain>
    </source>
</reference>
<dbReference type="PANTHER" id="PTHR37357">
    <property type="entry name" value="IZUMO SPERM-EGG FUSION PROTEIN 4"/>
    <property type="match status" value="1"/>
</dbReference>
<evidence type="ECO:0000256" key="1">
    <source>
        <dbReference type="ARBA" id="ARBA00009633"/>
    </source>
</evidence>
<comment type="similarity">
    <text evidence="1">Belongs to the Izumo family.</text>
</comment>
<dbReference type="Proteomes" id="UP000050525">
    <property type="component" value="Unassembled WGS sequence"/>
</dbReference>
<dbReference type="EMBL" id="AKHW03003034">
    <property type="protein sequence ID" value="KYO36008.1"/>
    <property type="molecule type" value="Genomic_DNA"/>
</dbReference>
<comment type="caution">
    <text evidence="3">The sequence shown here is derived from an EMBL/GenBank/DDBJ whole genome shotgun (WGS) entry which is preliminary data.</text>
</comment>
<dbReference type="Pfam" id="PF15005">
    <property type="entry name" value="IZUMO"/>
    <property type="match status" value="1"/>
</dbReference>
<protein>
    <submittedName>
        <fullName evidence="3">Izumo sperm-egg fusion protein 4 isoform B</fullName>
    </submittedName>
</protein>
<accession>A0A151NGU5</accession>
<dbReference type="STRING" id="8496.A0A151NGU5"/>
<dbReference type="AlphaFoldDB" id="A0A151NGU5"/>
<dbReference type="InterPro" id="IPR052868">
    <property type="entry name" value="Izumo_fusion"/>
</dbReference>
<gene>
    <name evidence="3" type="primary">IZUMO4</name>
    <name evidence="3" type="ORF">Y1Q_0011995</name>
</gene>
<evidence type="ECO:0000313" key="4">
    <source>
        <dbReference type="Proteomes" id="UP000050525"/>
    </source>
</evidence>
<proteinExistence type="inferred from homology"/>